<accession>A0A6B0TQN3</accession>
<evidence type="ECO:0000256" key="3">
    <source>
        <dbReference type="ARBA" id="ARBA00022692"/>
    </source>
</evidence>
<organism evidence="7 8">
    <name type="scientific">Oceanomicrobium pacificus</name>
    <dbReference type="NCBI Taxonomy" id="2692916"/>
    <lineage>
        <taxon>Bacteria</taxon>
        <taxon>Pseudomonadati</taxon>
        <taxon>Pseudomonadota</taxon>
        <taxon>Alphaproteobacteria</taxon>
        <taxon>Rhodobacterales</taxon>
        <taxon>Paracoccaceae</taxon>
        <taxon>Oceanomicrobium</taxon>
    </lineage>
</organism>
<comment type="caution">
    <text evidence="7">The sequence shown here is derived from an EMBL/GenBank/DDBJ whole genome shotgun (WGS) entry which is preliminary data.</text>
</comment>
<evidence type="ECO:0000256" key="1">
    <source>
        <dbReference type="ARBA" id="ARBA00004651"/>
    </source>
</evidence>
<keyword evidence="3 6" id="KW-0812">Transmembrane</keyword>
<evidence type="ECO:0000256" key="5">
    <source>
        <dbReference type="ARBA" id="ARBA00023136"/>
    </source>
</evidence>
<evidence type="ECO:0000256" key="2">
    <source>
        <dbReference type="ARBA" id="ARBA00022475"/>
    </source>
</evidence>
<reference evidence="7 8" key="1">
    <citation type="submission" date="2019-12" db="EMBL/GenBank/DDBJ databases">
        <title>Strain KN286 was isolated from seawater, which was collected from Caroline Seamount in the tropical western Pacific.</title>
        <authorList>
            <person name="Wang Q."/>
        </authorList>
    </citation>
    <scope>NUCLEOTIDE SEQUENCE [LARGE SCALE GENOMIC DNA]</scope>
    <source>
        <strain evidence="7 8">KN286</strain>
    </source>
</reference>
<dbReference type="CDD" id="cd06579">
    <property type="entry name" value="TM_PBP1_transp_AraH_like"/>
    <property type="match status" value="1"/>
</dbReference>
<evidence type="ECO:0000313" key="7">
    <source>
        <dbReference type="EMBL" id="MXU64095.1"/>
    </source>
</evidence>
<dbReference type="Proteomes" id="UP000436016">
    <property type="component" value="Unassembled WGS sequence"/>
</dbReference>
<sequence length="341" mass="35520">MTDQTTSARPASGGFSIDFKAWGPLLALAALCIFGFILNPAFASEGNISNILTRSAFIGVIAVGATFVITAGGIDLSVGSMAAFISGVMIMVMNGLVETMGVSVATILVGVGLSVFLGAMAGLANGLLTTRGKIEAFIVTLGTMGIYRSLVTYLADGGTLSLNFDLRSLYRPVYYGEVLFVPVPVLVLAIVAILGWVLLNRTAFGRHCVAIGSSESVARYSAVKINRVKTLTYVIQGLCVSLATIIYVPRLGSASSQTGVMWELEAIAAVIIGGTVLKGGYGRIGGTVVGAIMLTTIGNILNLTDLISNYLNGAVQGVIIIVAVWLQRGQWKRRGRSGDGG</sequence>
<dbReference type="InterPro" id="IPR001851">
    <property type="entry name" value="ABC_transp_permease"/>
</dbReference>
<keyword evidence="2" id="KW-1003">Cell membrane</keyword>
<comment type="subcellular location">
    <subcellularLocation>
        <location evidence="1">Cell membrane</location>
        <topology evidence="1">Multi-pass membrane protein</topology>
    </subcellularLocation>
</comment>
<feature type="transmembrane region" description="Helical" evidence="6">
    <location>
        <begin position="48"/>
        <end position="69"/>
    </location>
</feature>
<keyword evidence="5 6" id="KW-0472">Membrane</keyword>
<dbReference type="PANTHER" id="PTHR32196:SF72">
    <property type="entry name" value="RIBOSE IMPORT PERMEASE PROTEIN RBSC"/>
    <property type="match status" value="1"/>
</dbReference>
<dbReference type="RefSeq" id="WP_160851172.1">
    <property type="nucleotide sequence ID" value="NZ_WUWG01000001.1"/>
</dbReference>
<gene>
    <name evidence="7" type="ORF">GSH16_01450</name>
</gene>
<name>A0A6B0TQN3_9RHOB</name>
<dbReference type="GO" id="GO:0022857">
    <property type="term" value="F:transmembrane transporter activity"/>
    <property type="evidence" value="ECO:0007669"/>
    <property type="project" value="InterPro"/>
</dbReference>
<dbReference type="Pfam" id="PF02653">
    <property type="entry name" value="BPD_transp_2"/>
    <property type="match status" value="1"/>
</dbReference>
<dbReference type="EMBL" id="WUWG01000001">
    <property type="protein sequence ID" value="MXU64095.1"/>
    <property type="molecule type" value="Genomic_DNA"/>
</dbReference>
<keyword evidence="8" id="KW-1185">Reference proteome</keyword>
<feature type="transmembrane region" description="Helical" evidence="6">
    <location>
        <begin position="284"/>
        <end position="301"/>
    </location>
</feature>
<feature type="transmembrane region" description="Helical" evidence="6">
    <location>
        <begin position="21"/>
        <end position="42"/>
    </location>
</feature>
<dbReference type="PANTHER" id="PTHR32196">
    <property type="entry name" value="ABC TRANSPORTER PERMEASE PROTEIN YPHD-RELATED-RELATED"/>
    <property type="match status" value="1"/>
</dbReference>
<proteinExistence type="predicted"/>
<feature type="transmembrane region" description="Helical" evidence="6">
    <location>
        <begin position="175"/>
        <end position="199"/>
    </location>
</feature>
<keyword evidence="4 6" id="KW-1133">Transmembrane helix</keyword>
<feature type="transmembrane region" description="Helical" evidence="6">
    <location>
        <begin position="260"/>
        <end position="277"/>
    </location>
</feature>
<evidence type="ECO:0000256" key="6">
    <source>
        <dbReference type="SAM" id="Phobius"/>
    </source>
</evidence>
<feature type="transmembrane region" description="Helical" evidence="6">
    <location>
        <begin position="307"/>
        <end position="326"/>
    </location>
</feature>
<evidence type="ECO:0000313" key="8">
    <source>
        <dbReference type="Proteomes" id="UP000436016"/>
    </source>
</evidence>
<dbReference type="GO" id="GO:0005886">
    <property type="term" value="C:plasma membrane"/>
    <property type="evidence" value="ECO:0007669"/>
    <property type="project" value="UniProtKB-SubCell"/>
</dbReference>
<dbReference type="AlphaFoldDB" id="A0A6B0TQN3"/>
<feature type="transmembrane region" description="Helical" evidence="6">
    <location>
        <begin position="102"/>
        <end position="124"/>
    </location>
</feature>
<protein>
    <submittedName>
        <fullName evidence="7">ABC transporter permease</fullName>
    </submittedName>
</protein>
<feature type="transmembrane region" description="Helical" evidence="6">
    <location>
        <begin position="230"/>
        <end position="248"/>
    </location>
</feature>
<evidence type="ECO:0000256" key="4">
    <source>
        <dbReference type="ARBA" id="ARBA00022989"/>
    </source>
</evidence>